<accession>A0ABR5D0T7</accession>
<dbReference type="PANTHER" id="PTHR46847:SF1">
    <property type="entry name" value="D-ALLOSE-BINDING PERIPLASMIC PROTEIN-RELATED"/>
    <property type="match status" value="1"/>
</dbReference>
<evidence type="ECO:0000313" key="6">
    <source>
        <dbReference type="EMBL" id="KJF70636.1"/>
    </source>
</evidence>
<reference evidence="6 7" key="1">
    <citation type="submission" date="2014-12" db="EMBL/GenBank/DDBJ databases">
        <authorList>
            <person name="Kuzmanovic N."/>
            <person name="Pulawska J."/>
            <person name="Obradovic A."/>
        </authorList>
    </citation>
    <scope>NUCLEOTIDE SEQUENCE [LARGE SCALE GENOMIC DNA]</scope>
    <source>
        <strain evidence="6 7">KFB 330</strain>
    </source>
</reference>
<dbReference type="RefSeq" id="WP_045023531.1">
    <property type="nucleotide sequence ID" value="NZ_CP166105.1"/>
</dbReference>
<sequence>MRTFFTIAALGLMAGTSFVHAADKPVVASIVFQGDQFMKSLQAGMRSAAEKAGAEILETNIDGDQAKESQAIDTYIARKVNAIVIAPVSAKNSAAALKRARDAGITVVAVNGGLTDGTIAQATFSTSNKDLGMSTGKAAAAFIKTTLSGKANVAILGFKSLLPEQSGDRTGGFKSAAEAGNQIKVVTEQDAWLPEKAVSVATDILTANPDVNVIYAANEGGTVGAMQAVRNAGKSGSVYVFGIDGSEQLAKGLMAKDNVLQAVTAQSPFAMGAEGVNAALSILKGEKVEQQTTVPAILLSRTEPEGIKSFVQSLKN</sequence>
<name>A0ABR5D0T7_9HYPH</name>
<dbReference type="Proteomes" id="UP000032564">
    <property type="component" value="Unassembled WGS sequence"/>
</dbReference>
<dbReference type="Pfam" id="PF13407">
    <property type="entry name" value="Peripla_BP_4"/>
    <property type="match status" value="1"/>
</dbReference>
<comment type="caution">
    <text evidence="6">The sequence shown here is derived from an EMBL/GenBank/DDBJ whole genome shotgun (WGS) entry which is preliminary data.</text>
</comment>
<gene>
    <name evidence="6" type="ORF">RP75_25140</name>
</gene>
<dbReference type="PANTHER" id="PTHR46847">
    <property type="entry name" value="D-ALLOSE-BINDING PERIPLASMIC PROTEIN-RELATED"/>
    <property type="match status" value="1"/>
</dbReference>
<dbReference type="Gene3D" id="3.40.50.2300">
    <property type="match status" value="2"/>
</dbReference>
<comment type="similarity">
    <text evidence="2">Belongs to the bacterial solute-binding protein 2 family.</text>
</comment>
<comment type="subcellular location">
    <subcellularLocation>
        <location evidence="1">Cell envelope</location>
    </subcellularLocation>
</comment>
<dbReference type="EMBL" id="JWIT01000029">
    <property type="protein sequence ID" value="KJF70636.1"/>
    <property type="molecule type" value="Genomic_DNA"/>
</dbReference>
<dbReference type="InterPro" id="IPR025997">
    <property type="entry name" value="SBP_2_dom"/>
</dbReference>
<dbReference type="InterPro" id="IPR028082">
    <property type="entry name" value="Peripla_BP_I"/>
</dbReference>
<proteinExistence type="inferred from homology"/>
<evidence type="ECO:0000256" key="2">
    <source>
        <dbReference type="ARBA" id="ARBA00007639"/>
    </source>
</evidence>
<evidence type="ECO:0000259" key="5">
    <source>
        <dbReference type="Pfam" id="PF13407"/>
    </source>
</evidence>
<keyword evidence="7" id="KW-1185">Reference proteome</keyword>
<protein>
    <recommendedName>
        <fullName evidence="5">Periplasmic binding protein domain-containing protein</fullName>
    </recommendedName>
</protein>
<evidence type="ECO:0000256" key="4">
    <source>
        <dbReference type="SAM" id="SignalP"/>
    </source>
</evidence>
<keyword evidence="3 4" id="KW-0732">Signal</keyword>
<organism evidence="6 7">
    <name type="scientific">Agrobacterium arsenijevicii</name>
    <dbReference type="NCBI Taxonomy" id="1585697"/>
    <lineage>
        <taxon>Bacteria</taxon>
        <taxon>Pseudomonadati</taxon>
        <taxon>Pseudomonadota</taxon>
        <taxon>Alphaproteobacteria</taxon>
        <taxon>Hyphomicrobiales</taxon>
        <taxon>Rhizobiaceae</taxon>
        <taxon>Rhizobium/Agrobacterium group</taxon>
        <taxon>Agrobacterium</taxon>
    </lineage>
</organism>
<dbReference type="SUPFAM" id="SSF53822">
    <property type="entry name" value="Periplasmic binding protein-like I"/>
    <property type="match status" value="1"/>
</dbReference>
<evidence type="ECO:0000256" key="1">
    <source>
        <dbReference type="ARBA" id="ARBA00004196"/>
    </source>
</evidence>
<feature type="domain" description="Periplasmic binding protein" evidence="5">
    <location>
        <begin position="30"/>
        <end position="287"/>
    </location>
</feature>
<feature type="signal peptide" evidence="4">
    <location>
        <begin position="1"/>
        <end position="21"/>
    </location>
</feature>
<feature type="chain" id="PRO_5045636404" description="Periplasmic binding protein domain-containing protein" evidence="4">
    <location>
        <begin position="22"/>
        <end position="316"/>
    </location>
</feature>
<evidence type="ECO:0000313" key="7">
    <source>
        <dbReference type="Proteomes" id="UP000032564"/>
    </source>
</evidence>
<evidence type="ECO:0000256" key="3">
    <source>
        <dbReference type="ARBA" id="ARBA00022729"/>
    </source>
</evidence>